<keyword evidence="2" id="KW-1185">Reference proteome</keyword>
<sequence length="393" mass="44820">MRHANNQSWNHLGVKGRDGVLEALPFRAWIHHSVCRPETRDFGDHQRYEGNIYRVEWHTLKQQSGEISETLSTMPLEARFYGTAVACGNRVYVLGGFCLGDPCCPDKKFGHAHHHNSVFYFDCESLDGKWKQAPPMLAPRFSPAAVATPRKIYVFGSTPEKAGPLAEVFNVELNRWDKLPDPLVASDLCFQSASRVVLFQSSRSRIVVYFGSDYSLQAFNLISESWECLDPSLRHWSDVSVVVGDVIYSLYDPPYSEWFIDFRKYFGAYHLVHKKWLDVKWLCKSPVPAPTSSIGIKLFHLGKGLMCIAWYSSNFLHYKKFCVRFDSGKIYASVEKNEKDEKNEVTDGIINVPFKSFNSGKINATVGTDEENEDSECIIDIPFECFNSDFMLV</sequence>
<comment type="caution">
    <text evidence="1">The sequence shown here is derived from an EMBL/GenBank/DDBJ whole genome shotgun (WGS) entry which is preliminary data.</text>
</comment>
<organism evidence="1 2">
    <name type="scientific">Hibiscus syriacus</name>
    <name type="common">Rose of Sharon</name>
    <dbReference type="NCBI Taxonomy" id="106335"/>
    <lineage>
        <taxon>Eukaryota</taxon>
        <taxon>Viridiplantae</taxon>
        <taxon>Streptophyta</taxon>
        <taxon>Embryophyta</taxon>
        <taxon>Tracheophyta</taxon>
        <taxon>Spermatophyta</taxon>
        <taxon>Magnoliopsida</taxon>
        <taxon>eudicotyledons</taxon>
        <taxon>Gunneridae</taxon>
        <taxon>Pentapetalae</taxon>
        <taxon>rosids</taxon>
        <taxon>malvids</taxon>
        <taxon>Malvales</taxon>
        <taxon>Malvaceae</taxon>
        <taxon>Malvoideae</taxon>
        <taxon>Hibiscus</taxon>
    </lineage>
</organism>
<dbReference type="InterPro" id="IPR015915">
    <property type="entry name" value="Kelch-typ_b-propeller"/>
</dbReference>
<dbReference type="InterPro" id="IPR006652">
    <property type="entry name" value="Kelch_1"/>
</dbReference>
<dbReference type="Proteomes" id="UP000436088">
    <property type="component" value="Unassembled WGS sequence"/>
</dbReference>
<evidence type="ECO:0000313" key="1">
    <source>
        <dbReference type="EMBL" id="KAE8667100.1"/>
    </source>
</evidence>
<dbReference type="AlphaFoldDB" id="A0A6A2XCB5"/>
<evidence type="ECO:0000313" key="2">
    <source>
        <dbReference type="Proteomes" id="UP000436088"/>
    </source>
</evidence>
<dbReference type="SUPFAM" id="SSF117281">
    <property type="entry name" value="Kelch motif"/>
    <property type="match status" value="1"/>
</dbReference>
<protein>
    <submittedName>
        <fullName evidence="1">Uncharacterized protein</fullName>
    </submittedName>
</protein>
<dbReference type="PANTHER" id="PTHR24414">
    <property type="entry name" value="F-BOX/KELCH-REPEAT PROTEIN SKIP4"/>
    <property type="match status" value="1"/>
</dbReference>
<name>A0A6A2XCB5_HIBSY</name>
<dbReference type="PANTHER" id="PTHR24414:SF199">
    <property type="entry name" value="F-BOX_KELCH-REPEAT PROTEIN SKIP6-LIKE"/>
    <property type="match status" value="1"/>
</dbReference>
<dbReference type="Pfam" id="PF01344">
    <property type="entry name" value="Kelch_1"/>
    <property type="match status" value="1"/>
</dbReference>
<accession>A0A6A2XCB5</accession>
<gene>
    <name evidence="1" type="ORF">F3Y22_tig00112445pilonHSYRG00009</name>
</gene>
<dbReference type="InterPro" id="IPR050354">
    <property type="entry name" value="F-box/kelch-repeat_ARATH"/>
</dbReference>
<proteinExistence type="predicted"/>
<dbReference type="Gene3D" id="2.120.10.80">
    <property type="entry name" value="Kelch-type beta propeller"/>
    <property type="match status" value="1"/>
</dbReference>
<reference evidence="1" key="1">
    <citation type="submission" date="2019-09" db="EMBL/GenBank/DDBJ databases">
        <title>Draft genome information of white flower Hibiscus syriacus.</title>
        <authorList>
            <person name="Kim Y.-M."/>
        </authorList>
    </citation>
    <scope>NUCLEOTIDE SEQUENCE [LARGE SCALE GENOMIC DNA]</scope>
    <source>
        <strain evidence="1">YM2019G1</strain>
    </source>
</reference>
<dbReference type="EMBL" id="VEPZ02001583">
    <property type="protein sequence ID" value="KAE8667100.1"/>
    <property type="molecule type" value="Genomic_DNA"/>
</dbReference>